<organism evidence="1 2">
    <name type="scientific">Arctium lappa</name>
    <name type="common">Greater burdock</name>
    <name type="synonym">Lappa major</name>
    <dbReference type="NCBI Taxonomy" id="4217"/>
    <lineage>
        <taxon>Eukaryota</taxon>
        <taxon>Viridiplantae</taxon>
        <taxon>Streptophyta</taxon>
        <taxon>Embryophyta</taxon>
        <taxon>Tracheophyta</taxon>
        <taxon>Spermatophyta</taxon>
        <taxon>Magnoliopsida</taxon>
        <taxon>eudicotyledons</taxon>
        <taxon>Gunneridae</taxon>
        <taxon>Pentapetalae</taxon>
        <taxon>asterids</taxon>
        <taxon>campanulids</taxon>
        <taxon>Asterales</taxon>
        <taxon>Asteraceae</taxon>
        <taxon>Carduoideae</taxon>
        <taxon>Cardueae</taxon>
        <taxon>Arctiinae</taxon>
        <taxon>Arctium</taxon>
    </lineage>
</organism>
<evidence type="ECO:0000313" key="1">
    <source>
        <dbReference type="EMBL" id="KAI3685175.1"/>
    </source>
</evidence>
<gene>
    <name evidence="1" type="ORF">L6452_34411</name>
</gene>
<name>A0ACB8YI60_ARCLA</name>
<comment type="caution">
    <text evidence="1">The sequence shown here is derived from an EMBL/GenBank/DDBJ whole genome shotgun (WGS) entry which is preliminary data.</text>
</comment>
<sequence length="376" mass="41427">MSYLTCSSQHDSTLHSCYIHHCIATIEGLDSHISSLAIEGHFLFTGSSQKEIRLWNRNALIRSQVDHHKSLADTMVVTGGNGAVKSMVVSSDKLFTSHQDHKIRVWKINAREPQQNKLITHLATLPTLSDRALKLLVPKHHVQVRRHKKSTWVHHLDTVSALAVSNDGSLLYSVSWDKTLKIWQTTDFKCLQSVPNAHDDAINAITLSSNGDIYTGSADKRIKIWRKLPSENSRDVLRLVSTLEKHKSGINALALSSDGNMLYSGASDRSIVVWETNSGDGTVAVGGLRGHTKAVLCLTVVSDLVCSGSADETIRIWRGVDKCYFCLAVLEGHNGPVKCLTLAKDEDDLSDTCSYLVYSGGLDCNIKLWRIFVGSG</sequence>
<dbReference type="Proteomes" id="UP001055879">
    <property type="component" value="Linkage Group LG12"/>
</dbReference>
<protein>
    <submittedName>
        <fullName evidence="1">Uncharacterized protein</fullName>
    </submittedName>
</protein>
<proteinExistence type="predicted"/>
<accession>A0ACB8YI60</accession>
<dbReference type="EMBL" id="CM042058">
    <property type="protein sequence ID" value="KAI3685175.1"/>
    <property type="molecule type" value="Genomic_DNA"/>
</dbReference>
<reference evidence="2" key="1">
    <citation type="journal article" date="2022" name="Mol. Ecol. Resour.">
        <title>The genomes of chicory, endive, great burdock and yacon provide insights into Asteraceae palaeo-polyploidization history and plant inulin production.</title>
        <authorList>
            <person name="Fan W."/>
            <person name="Wang S."/>
            <person name="Wang H."/>
            <person name="Wang A."/>
            <person name="Jiang F."/>
            <person name="Liu H."/>
            <person name="Zhao H."/>
            <person name="Xu D."/>
            <person name="Zhang Y."/>
        </authorList>
    </citation>
    <scope>NUCLEOTIDE SEQUENCE [LARGE SCALE GENOMIC DNA]</scope>
    <source>
        <strain evidence="2">cv. Niubang</strain>
    </source>
</reference>
<evidence type="ECO:0000313" key="2">
    <source>
        <dbReference type="Proteomes" id="UP001055879"/>
    </source>
</evidence>
<reference evidence="1 2" key="2">
    <citation type="journal article" date="2022" name="Mol. Ecol. Resour.">
        <title>The genomes of chicory, endive, great burdock and yacon provide insights into Asteraceae paleo-polyploidization history and plant inulin production.</title>
        <authorList>
            <person name="Fan W."/>
            <person name="Wang S."/>
            <person name="Wang H."/>
            <person name="Wang A."/>
            <person name="Jiang F."/>
            <person name="Liu H."/>
            <person name="Zhao H."/>
            <person name="Xu D."/>
            <person name="Zhang Y."/>
        </authorList>
    </citation>
    <scope>NUCLEOTIDE SEQUENCE [LARGE SCALE GENOMIC DNA]</scope>
    <source>
        <strain evidence="2">cv. Niubang</strain>
    </source>
</reference>
<keyword evidence="2" id="KW-1185">Reference proteome</keyword>